<accession>A0ABU5C589</accession>
<dbReference type="EMBL" id="JAWDIP010000003">
    <property type="protein sequence ID" value="MDY0394490.1"/>
    <property type="molecule type" value="Genomic_DNA"/>
</dbReference>
<feature type="compositionally biased region" description="Basic residues" evidence="1">
    <location>
        <begin position="52"/>
        <end position="61"/>
    </location>
</feature>
<evidence type="ECO:0008006" key="4">
    <source>
        <dbReference type="Google" id="ProtNLM"/>
    </source>
</evidence>
<sequence length="71" mass="7465">MDTSGKMVKSVSGEGGLVGKAADASGRVLKGTAKKANEVIGKTSEAPGKFYRNAKGHFKHKNSQDDTDQKN</sequence>
<dbReference type="Proteomes" id="UP001281447">
    <property type="component" value="Unassembled WGS sequence"/>
</dbReference>
<gene>
    <name evidence="2" type="ORF">RWE15_08575</name>
</gene>
<keyword evidence="3" id="KW-1185">Reference proteome</keyword>
<protein>
    <recommendedName>
        <fullName evidence="4">CsbD-like</fullName>
    </recommendedName>
</protein>
<proteinExistence type="predicted"/>
<organism evidence="2 3">
    <name type="scientific">Tigheibacillus halophilus</name>
    <dbReference type="NCBI Taxonomy" id="361280"/>
    <lineage>
        <taxon>Bacteria</taxon>
        <taxon>Bacillati</taxon>
        <taxon>Bacillota</taxon>
        <taxon>Bacilli</taxon>
        <taxon>Bacillales</taxon>
        <taxon>Bacillaceae</taxon>
        <taxon>Tigheibacillus</taxon>
    </lineage>
</organism>
<feature type="region of interest" description="Disordered" evidence="1">
    <location>
        <begin position="43"/>
        <end position="71"/>
    </location>
</feature>
<evidence type="ECO:0000313" key="3">
    <source>
        <dbReference type="Proteomes" id="UP001281447"/>
    </source>
</evidence>
<evidence type="ECO:0000313" key="2">
    <source>
        <dbReference type="EMBL" id="MDY0394490.1"/>
    </source>
</evidence>
<reference evidence="2 3" key="1">
    <citation type="submission" date="2023-10" db="EMBL/GenBank/DDBJ databases">
        <title>Virgibacillus halophilus 5B73C genome.</title>
        <authorList>
            <person name="Miliotis G."/>
            <person name="Sengupta P."/>
            <person name="Hameed A."/>
            <person name="Chuvochina M."/>
            <person name="Mcdonagh F."/>
            <person name="Simpson A.C."/>
            <person name="Singh N.K."/>
            <person name="Rekha P.D."/>
            <person name="Raman K."/>
            <person name="Hugenholtz P."/>
            <person name="Venkateswaran K."/>
        </authorList>
    </citation>
    <scope>NUCLEOTIDE SEQUENCE [LARGE SCALE GENOMIC DNA]</scope>
    <source>
        <strain evidence="2 3">5B73C</strain>
    </source>
</reference>
<name>A0ABU5C589_9BACI</name>
<evidence type="ECO:0000256" key="1">
    <source>
        <dbReference type="SAM" id="MobiDB-lite"/>
    </source>
</evidence>
<feature type="compositionally biased region" description="Basic and acidic residues" evidence="1">
    <location>
        <begin position="62"/>
        <end position="71"/>
    </location>
</feature>
<comment type="caution">
    <text evidence="2">The sequence shown here is derived from an EMBL/GenBank/DDBJ whole genome shotgun (WGS) entry which is preliminary data.</text>
</comment>